<reference evidence="1 2" key="1">
    <citation type="journal article" date="2016" name="Nat. Commun.">
        <title>Thousands of microbial genomes shed light on interconnected biogeochemical processes in an aquifer system.</title>
        <authorList>
            <person name="Anantharaman K."/>
            <person name="Brown C.T."/>
            <person name="Hug L.A."/>
            <person name="Sharon I."/>
            <person name="Castelle C.J."/>
            <person name="Probst A.J."/>
            <person name="Thomas B.C."/>
            <person name="Singh A."/>
            <person name="Wilkins M.J."/>
            <person name="Karaoz U."/>
            <person name="Brodie E.L."/>
            <person name="Williams K.H."/>
            <person name="Hubbard S.S."/>
            <person name="Banfield J.F."/>
        </authorList>
    </citation>
    <scope>NUCLEOTIDE SEQUENCE [LARGE SCALE GENOMIC DNA]</scope>
</reference>
<name>A0A1G2E390_9BACT</name>
<organism evidence="1 2">
    <name type="scientific">Candidatus Nealsonbacteria bacterium RIFCSPHIGHO2_01_FULL_43_31</name>
    <dbReference type="NCBI Taxonomy" id="1801665"/>
    <lineage>
        <taxon>Bacteria</taxon>
        <taxon>Candidatus Nealsoniibacteriota</taxon>
    </lineage>
</organism>
<dbReference type="InterPro" id="IPR020075">
    <property type="entry name" value="Uncharacterised_AF2234"/>
</dbReference>
<comment type="caution">
    <text evidence="1">The sequence shown here is derived from an EMBL/GenBank/DDBJ whole genome shotgun (WGS) entry which is preliminary data.</text>
</comment>
<dbReference type="AlphaFoldDB" id="A0A1G2E390"/>
<evidence type="ECO:0000313" key="1">
    <source>
        <dbReference type="EMBL" id="OGZ19820.1"/>
    </source>
</evidence>
<proteinExistence type="predicted"/>
<sequence>MKPKNSAENYGKCLCMQCPLYIDCNKAEAERIFCARTKSECAMDSGKMCRCPIDCPVYSENKLAGAYFCITGLKE</sequence>
<dbReference type="Pfam" id="PF10967">
    <property type="entry name" value="DUF2769"/>
    <property type="match status" value="1"/>
</dbReference>
<protein>
    <recommendedName>
        <fullName evidence="3">DUF2769 domain-containing protein</fullName>
    </recommendedName>
</protein>
<dbReference type="EMBL" id="MHMA01000034">
    <property type="protein sequence ID" value="OGZ19820.1"/>
    <property type="molecule type" value="Genomic_DNA"/>
</dbReference>
<dbReference type="Proteomes" id="UP000178721">
    <property type="component" value="Unassembled WGS sequence"/>
</dbReference>
<evidence type="ECO:0008006" key="3">
    <source>
        <dbReference type="Google" id="ProtNLM"/>
    </source>
</evidence>
<gene>
    <name evidence="1" type="ORF">A2654_00180</name>
</gene>
<accession>A0A1G2E390</accession>
<evidence type="ECO:0000313" key="2">
    <source>
        <dbReference type="Proteomes" id="UP000178721"/>
    </source>
</evidence>